<evidence type="ECO:0000313" key="4">
    <source>
        <dbReference type="Proteomes" id="UP000060043"/>
    </source>
</evidence>
<dbReference type="InterPro" id="IPR045851">
    <property type="entry name" value="AMP-bd_C_sf"/>
</dbReference>
<evidence type="ECO:0000259" key="1">
    <source>
        <dbReference type="Pfam" id="PF00501"/>
    </source>
</evidence>
<dbReference type="PANTHER" id="PTHR43767">
    <property type="entry name" value="LONG-CHAIN-FATTY-ACID--COA LIGASE"/>
    <property type="match status" value="1"/>
</dbReference>
<dbReference type="Proteomes" id="UP000060043">
    <property type="component" value="Chromosome"/>
</dbReference>
<dbReference type="PROSITE" id="PS00455">
    <property type="entry name" value="AMP_BINDING"/>
    <property type="match status" value="1"/>
</dbReference>
<dbReference type="InterPro" id="IPR025110">
    <property type="entry name" value="AMP-bd_C"/>
</dbReference>
<dbReference type="EMBL" id="CP013695">
    <property type="protein sequence ID" value="ALU32445.1"/>
    <property type="molecule type" value="Genomic_DNA"/>
</dbReference>
<name>A0A0U2NGM2_9CREN</name>
<feature type="domain" description="AMP-binding enzyme C-terminal" evidence="2">
    <location>
        <begin position="446"/>
        <end position="523"/>
    </location>
</feature>
<protein>
    <submittedName>
        <fullName evidence="3">Long-chain fatty acid--CoA ligase</fullName>
    </submittedName>
</protein>
<dbReference type="Gene3D" id="3.30.300.30">
    <property type="match status" value="1"/>
</dbReference>
<sequence length="541" mass="61730">MSSGYYKYQLTIDKFLDSGETVFPTREIVYTDKRRYTFKKFAESAKILANALKKIGVKKGDIVGVIDWDTDVYMHLYYAVPMIGAVLHTVNLRYPPELIIKTMLHAEDKWVIIRDDLIGLVEDIKNFNPNIRFIIYNDDKEKIKVDDKTIDFWDLLQGEPKYDPDEEGLKEDMMATLMYTSGTTGNPKGVWFTHRDLVLHAMAMGTISRAPPVELTTRDVVMSLVPMFHVHSWGFPYVALASGLKYVLPGVYNPATQLKLIANEGVTFSAMVPTILFMILAQPDIDDYKPYLKNWKVAIGGEALPEGLARKAREYGIKLYSGYGLTETCPVLTVAYHNSIVESFDEEKKFEIQLSAGVPIPGVKLRIVDEEGKDVPRGKIGEIVVRAPWTTREYYKDPEKTAQLWRGGWLHTGDLGYIDEYGYLHLVDREKDAIKSGGEFIPSLLLETVISLHPSVAEVAVVGIRHEKWGERPVAFIVPNGQFDEVEMRKFLMKKVEEGKIQKWWIPDRFFVVEDIPKTSTMKADKKLLREMASKELQKQK</sequence>
<dbReference type="Pfam" id="PF13193">
    <property type="entry name" value="AMP-binding_C"/>
    <property type="match status" value="1"/>
</dbReference>
<gene>
    <name evidence="3" type="ORF">ATZ20_10000</name>
</gene>
<dbReference type="Pfam" id="PF00501">
    <property type="entry name" value="AMP-binding"/>
    <property type="match status" value="1"/>
</dbReference>
<dbReference type="PANTHER" id="PTHR43767:SF11">
    <property type="entry name" value="MEDIUM-CHAIN-FATTY-ACID--COA LIGASE"/>
    <property type="match status" value="1"/>
</dbReference>
<dbReference type="GeneID" id="14552738"/>
<dbReference type="InterPro" id="IPR042099">
    <property type="entry name" value="ANL_N_sf"/>
</dbReference>
<dbReference type="OrthoDB" id="35688at2157"/>
<dbReference type="InterPro" id="IPR000873">
    <property type="entry name" value="AMP-dep_synth/lig_dom"/>
</dbReference>
<keyword evidence="3" id="KW-0436">Ligase</keyword>
<reference evidence="3 4" key="1">
    <citation type="submission" date="2015-12" db="EMBL/GenBank/DDBJ databases">
        <title>A stable core within a dynamic pangenome in Sulfolobus acidocaldarius.</title>
        <authorList>
            <person name="Anderson R."/>
            <person name="Kouris A."/>
            <person name="Seward C."/>
            <person name="Campbell K."/>
            <person name="Whitaker R."/>
        </authorList>
    </citation>
    <scope>NUCLEOTIDE SEQUENCE [LARGE SCALE GENOMIC DNA]</scope>
    <source>
        <strain evidence="3 4">NG05B_CO5_07</strain>
    </source>
</reference>
<dbReference type="SUPFAM" id="SSF56801">
    <property type="entry name" value="Acetyl-CoA synthetase-like"/>
    <property type="match status" value="1"/>
</dbReference>
<dbReference type="Gene3D" id="3.40.50.12780">
    <property type="entry name" value="N-terminal domain of ligase-like"/>
    <property type="match status" value="1"/>
</dbReference>
<dbReference type="InterPro" id="IPR050237">
    <property type="entry name" value="ATP-dep_AMP-bd_enzyme"/>
</dbReference>
<dbReference type="InterPro" id="IPR020845">
    <property type="entry name" value="AMP-binding_CS"/>
</dbReference>
<proteinExistence type="predicted"/>
<organism evidence="3 4">
    <name type="scientific">Sulfolobus acidocaldarius</name>
    <dbReference type="NCBI Taxonomy" id="2285"/>
    <lineage>
        <taxon>Archaea</taxon>
        <taxon>Thermoproteota</taxon>
        <taxon>Thermoprotei</taxon>
        <taxon>Sulfolobales</taxon>
        <taxon>Sulfolobaceae</taxon>
        <taxon>Sulfolobus</taxon>
    </lineage>
</organism>
<dbReference type="STRING" id="1435377.SUSAZ_10430"/>
<dbReference type="OMA" id="WEFNQIY"/>
<accession>A0A0U2NGM2</accession>
<dbReference type="PaxDb" id="1435377-SUSAZ_10430"/>
<dbReference type="RefSeq" id="WP_011279013.1">
    <property type="nucleotide sequence ID" value="NZ_BHWZ01000006.1"/>
</dbReference>
<dbReference type="AlphaFoldDB" id="A0A0U2NGM2"/>
<dbReference type="GO" id="GO:0016877">
    <property type="term" value="F:ligase activity, forming carbon-sulfur bonds"/>
    <property type="evidence" value="ECO:0007669"/>
    <property type="project" value="UniProtKB-ARBA"/>
</dbReference>
<evidence type="ECO:0000313" key="3">
    <source>
        <dbReference type="EMBL" id="ALU32445.1"/>
    </source>
</evidence>
<dbReference type="NCBIfam" id="NF004837">
    <property type="entry name" value="PRK06187.1"/>
    <property type="match status" value="1"/>
</dbReference>
<feature type="domain" description="AMP-dependent synthetase/ligase" evidence="1">
    <location>
        <begin position="23"/>
        <end position="395"/>
    </location>
</feature>
<evidence type="ECO:0000259" key="2">
    <source>
        <dbReference type="Pfam" id="PF13193"/>
    </source>
</evidence>